<organism evidence="4 5">
    <name type="scientific">Microbulbifer aestuariivivens</name>
    <dbReference type="NCBI Taxonomy" id="1908308"/>
    <lineage>
        <taxon>Bacteria</taxon>
        <taxon>Pseudomonadati</taxon>
        <taxon>Pseudomonadota</taxon>
        <taxon>Gammaproteobacteria</taxon>
        <taxon>Cellvibrionales</taxon>
        <taxon>Microbulbiferaceae</taxon>
        <taxon>Microbulbifer</taxon>
    </lineage>
</organism>
<dbReference type="Gene3D" id="3.40.980.10">
    <property type="entry name" value="MoaB/Mog-like domain"/>
    <property type="match status" value="1"/>
</dbReference>
<name>A0ABP9WKE4_9GAMM</name>
<dbReference type="RefSeq" id="WP_345547993.1">
    <property type="nucleotide sequence ID" value="NZ_BAABRT010000001.1"/>
</dbReference>
<dbReference type="InterPro" id="IPR036425">
    <property type="entry name" value="MoaB/Mog-like_dom_sf"/>
</dbReference>
<evidence type="ECO:0000256" key="2">
    <source>
        <dbReference type="PIRNR" id="PIRNR006443"/>
    </source>
</evidence>
<dbReference type="PANTHER" id="PTHR43232:SF2">
    <property type="entry name" value="MOLYBDENUM COFACTOR BIOSYNTHESIS PROTEIN B"/>
    <property type="match status" value="1"/>
</dbReference>
<comment type="similarity">
    <text evidence="2">Belongs to the MoaB/Mog family.</text>
</comment>
<dbReference type="InterPro" id="IPR012245">
    <property type="entry name" value="MoaB"/>
</dbReference>
<keyword evidence="5" id="KW-1185">Reference proteome</keyword>
<comment type="function">
    <text evidence="2">May be involved in the biosynthesis of molybdopterin.</text>
</comment>
<proteinExistence type="inferred from homology"/>
<dbReference type="SMART" id="SM00852">
    <property type="entry name" value="MoCF_biosynth"/>
    <property type="match status" value="1"/>
</dbReference>
<dbReference type="EMBL" id="BAABRT010000001">
    <property type="protein sequence ID" value="GAA5523666.1"/>
    <property type="molecule type" value="Genomic_DNA"/>
</dbReference>
<dbReference type="CDD" id="cd00886">
    <property type="entry name" value="MogA_MoaB"/>
    <property type="match status" value="1"/>
</dbReference>
<dbReference type="Proteomes" id="UP001408594">
    <property type="component" value="Unassembled WGS sequence"/>
</dbReference>
<evidence type="ECO:0000313" key="4">
    <source>
        <dbReference type="EMBL" id="GAA5523666.1"/>
    </source>
</evidence>
<dbReference type="PIRSF" id="PIRSF006443">
    <property type="entry name" value="MoaB"/>
    <property type="match status" value="1"/>
</dbReference>
<accession>A0ABP9WKE4</accession>
<dbReference type="NCBIfam" id="TIGR02667">
    <property type="entry name" value="moaB_proteo"/>
    <property type="match status" value="1"/>
</dbReference>
<dbReference type="Pfam" id="PF00994">
    <property type="entry name" value="MoCF_biosynth"/>
    <property type="match status" value="1"/>
</dbReference>
<protein>
    <recommendedName>
        <fullName evidence="1 2">Molybdenum cofactor biosynthesis protein B</fullName>
    </recommendedName>
</protein>
<sequence length="180" mass="19614">MTGHAAQEFEPLSIAVLTVSDTRTEATDTSGQYLVEALKAEGHNLADKRIVADDVYRLRATVSWWIADDSIQVVLVTGGTGFTDRDSTPEALEPLFDKTVDGFGELFRQVSHLEIGSSTVQSRALAGLANHTLICCMPGSTGACRTAWESILREQLDARHRPCNFVPHIRRSQAACVSRG</sequence>
<dbReference type="NCBIfam" id="TIGR00177">
    <property type="entry name" value="molyb_syn"/>
    <property type="match status" value="1"/>
</dbReference>
<evidence type="ECO:0000256" key="1">
    <source>
        <dbReference type="ARBA" id="ARBA00015262"/>
    </source>
</evidence>
<dbReference type="PANTHER" id="PTHR43232">
    <property type="entry name" value="MOLYBDENUM COFACTOR BIOSYNTHESIS PROTEIN B"/>
    <property type="match status" value="1"/>
</dbReference>
<reference evidence="4 5" key="1">
    <citation type="submission" date="2024-02" db="EMBL/GenBank/DDBJ databases">
        <title>Microbulbifer aestuariivivens NBRC 112533.</title>
        <authorList>
            <person name="Ichikawa N."/>
            <person name="Katano-Makiyama Y."/>
            <person name="Hidaka K."/>
        </authorList>
    </citation>
    <scope>NUCLEOTIDE SEQUENCE [LARGE SCALE GENOMIC DNA]</scope>
    <source>
        <strain evidence="4 5">NBRC 112533</strain>
    </source>
</reference>
<keyword evidence="2" id="KW-0501">Molybdenum cofactor biosynthesis</keyword>
<dbReference type="InterPro" id="IPR013484">
    <property type="entry name" value="MoaB_proteobac"/>
</dbReference>
<evidence type="ECO:0000259" key="3">
    <source>
        <dbReference type="SMART" id="SM00852"/>
    </source>
</evidence>
<dbReference type="SUPFAM" id="SSF53218">
    <property type="entry name" value="Molybdenum cofactor biosynthesis proteins"/>
    <property type="match status" value="1"/>
</dbReference>
<comment type="caution">
    <text evidence="4">The sequence shown here is derived from an EMBL/GenBank/DDBJ whole genome shotgun (WGS) entry which is preliminary data.</text>
</comment>
<dbReference type="InterPro" id="IPR001453">
    <property type="entry name" value="MoaB/Mog_dom"/>
</dbReference>
<evidence type="ECO:0000313" key="5">
    <source>
        <dbReference type="Proteomes" id="UP001408594"/>
    </source>
</evidence>
<gene>
    <name evidence="4" type="primary">moaB</name>
    <name evidence="4" type="ORF">Maes01_00215</name>
</gene>
<feature type="domain" description="MoaB/Mog" evidence="3">
    <location>
        <begin position="15"/>
        <end position="159"/>
    </location>
</feature>
<comment type="pathway">
    <text evidence="2">Cofactor biosynthesis; molybdopterin biosynthesis.</text>
</comment>